<proteinExistence type="predicted"/>
<feature type="compositionally biased region" description="Polar residues" evidence="1">
    <location>
        <begin position="262"/>
        <end position="272"/>
    </location>
</feature>
<protein>
    <submittedName>
        <fullName evidence="3">Uncharacterized protein</fullName>
    </submittedName>
</protein>
<keyword evidence="2" id="KW-0472">Membrane</keyword>
<feature type="transmembrane region" description="Helical" evidence="2">
    <location>
        <begin position="185"/>
        <end position="206"/>
    </location>
</feature>
<dbReference type="VEuPathDB" id="FungiDB:PSHT_06299"/>
<feature type="compositionally biased region" description="Pro residues" evidence="1">
    <location>
        <begin position="317"/>
        <end position="327"/>
    </location>
</feature>
<feature type="region of interest" description="Disordered" evidence="1">
    <location>
        <begin position="317"/>
        <end position="359"/>
    </location>
</feature>
<keyword evidence="4" id="KW-1185">Reference proteome</keyword>
<organism evidence="3 4">
    <name type="scientific">Puccinia striiformis</name>
    <dbReference type="NCBI Taxonomy" id="27350"/>
    <lineage>
        <taxon>Eukaryota</taxon>
        <taxon>Fungi</taxon>
        <taxon>Dikarya</taxon>
        <taxon>Basidiomycota</taxon>
        <taxon>Pucciniomycotina</taxon>
        <taxon>Pucciniomycetes</taxon>
        <taxon>Pucciniales</taxon>
        <taxon>Pucciniaceae</taxon>
        <taxon>Puccinia</taxon>
    </lineage>
</organism>
<gene>
    <name evidence="3" type="ORF">PSTT_06907</name>
</gene>
<dbReference type="VEuPathDB" id="FungiDB:PSTT_06907"/>
<dbReference type="AlphaFoldDB" id="A0A2S4VIM0"/>
<feature type="compositionally biased region" description="Polar residues" evidence="1">
    <location>
        <begin position="343"/>
        <end position="359"/>
    </location>
</feature>
<evidence type="ECO:0000313" key="3">
    <source>
        <dbReference type="EMBL" id="POW09325.1"/>
    </source>
</evidence>
<name>A0A2S4VIM0_9BASI</name>
<accession>A0A2S4VIM0</accession>
<sequence>RRLMETWCIVKGIDQLHWFNPKKHQLWRLTRAARMTNQRVEQNALSMEYRKVKEVLSLPAMSRITSQVRKLRVLTGDEPIEISSNSGRSDVRVPQAEISENIICASKTLPQHSHYPQNNIRNHSIPEKFKSAYHNTVHGRSVMDEECLQHYMPRYVIVAFRFTIIVPPSAIVTFSPAFVVSTSVILVSTSIILVFTQVILAGNIPLVQVITAKPAIGIPQLSLFSTKSSNIPLAHSAQPPPQSVPLTFTIPGNGTFTLVQENTQPPTNTKVPQVSAEPAKPPLGAKATPPNLEDKHPWAVDQKLSSQSFLTLTNTPVPEPVQVVPPPRKPKAKWTPLPLTDRSVPTSVKSSEPTGLTADQASISHDTLNVSNQLDTRLGNLKAVLSDLVQSRKEDVSYRLPQP</sequence>
<reference evidence="3" key="1">
    <citation type="submission" date="2017-12" db="EMBL/GenBank/DDBJ databases">
        <title>Gene loss provides genomic basis for host adaptation in cereal stripe rust fungi.</title>
        <authorList>
            <person name="Xia C."/>
        </authorList>
    </citation>
    <scope>NUCLEOTIDE SEQUENCE [LARGE SCALE GENOMIC DNA]</scope>
    <source>
        <strain evidence="3">93-210</strain>
    </source>
</reference>
<feature type="non-terminal residue" evidence="3">
    <location>
        <position position="1"/>
    </location>
</feature>
<dbReference type="EMBL" id="PKSL01000056">
    <property type="protein sequence ID" value="POW09325.1"/>
    <property type="molecule type" value="Genomic_DNA"/>
</dbReference>
<evidence type="ECO:0000256" key="2">
    <source>
        <dbReference type="SAM" id="Phobius"/>
    </source>
</evidence>
<keyword evidence="2" id="KW-1133">Transmembrane helix</keyword>
<dbReference type="Proteomes" id="UP000239156">
    <property type="component" value="Unassembled WGS sequence"/>
</dbReference>
<evidence type="ECO:0000313" key="4">
    <source>
        <dbReference type="Proteomes" id="UP000239156"/>
    </source>
</evidence>
<evidence type="ECO:0000256" key="1">
    <source>
        <dbReference type="SAM" id="MobiDB-lite"/>
    </source>
</evidence>
<feature type="transmembrane region" description="Helical" evidence="2">
    <location>
        <begin position="158"/>
        <end position="179"/>
    </location>
</feature>
<keyword evidence="2" id="KW-0812">Transmembrane</keyword>
<feature type="region of interest" description="Disordered" evidence="1">
    <location>
        <begin position="262"/>
        <end position="291"/>
    </location>
</feature>
<comment type="caution">
    <text evidence="3">The sequence shown here is derived from an EMBL/GenBank/DDBJ whole genome shotgun (WGS) entry which is preliminary data.</text>
</comment>